<proteinExistence type="predicted"/>
<dbReference type="HOGENOM" id="CLU_2363632_0_0_1"/>
<gene>
    <name evidence="1" type="ORF">PRUPE_3G212900</name>
</gene>
<accession>M5XFK7</accession>
<organism evidence="1 2">
    <name type="scientific">Prunus persica</name>
    <name type="common">Peach</name>
    <name type="synonym">Amygdalus persica</name>
    <dbReference type="NCBI Taxonomy" id="3760"/>
    <lineage>
        <taxon>Eukaryota</taxon>
        <taxon>Viridiplantae</taxon>
        <taxon>Streptophyta</taxon>
        <taxon>Embryophyta</taxon>
        <taxon>Tracheophyta</taxon>
        <taxon>Spermatophyta</taxon>
        <taxon>Magnoliopsida</taxon>
        <taxon>eudicotyledons</taxon>
        <taxon>Gunneridae</taxon>
        <taxon>Pentapetalae</taxon>
        <taxon>rosids</taxon>
        <taxon>fabids</taxon>
        <taxon>Rosales</taxon>
        <taxon>Rosaceae</taxon>
        <taxon>Amygdaloideae</taxon>
        <taxon>Amygdaleae</taxon>
        <taxon>Prunus</taxon>
    </lineage>
</organism>
<sequence length="96" mass="11556">MGQKYTHNKLNQNHFQYECHRDHNNGSTHFHHLFSFLKFFKKFRVANTWIIYYDIILECELSLFDMRNSQHVIFGSFPFCVSYTYSVLVLVQPISS</sequence>
<keyword evidence="2" id="KW-1185">Reference proteome</keyword>
<dbReference type="AlphaFoldDB" id="M5XFK7"/>
<dbReference type="Gramene" id="ONI18393">
    <property type="protein sequence ID" value="ONI18393"/>
    <property type="gene ID" value="PRUPE_3G212900"/>
</dbReference>
<name>M5XFK7_PRUPE</name>
<dbReference type="EMBL" id="CM007653">
    <property type="protein sequence ID" value="ONI18393.1"/>
    <property type="molecule type" value="Genomic_DNA"/>
</dbReference>
<dbReference type="Proteomes" id="UP000006882">
    <property type="component" value="Chromosome G3"/>
</dbReference>
<evidence type="ECO:0000313" key="2">
    <source>
        <dbReference type="Proteomes" id="UP000006882"/>
    </source>
</evidence>
<protein>
    <submittedName>
        <fullName evidence="1">Uncharacterized protein</fullName>
    </submittedName>
</protein>
<evidence type="ECO:0000313" key="1">
    <source>
        <dbReference type="EMBL" id="ONI18393.1"/>
    </source>
</evidence>
<reference evidence="1 2" key="1">
    <citation type="journal article" date="2013" name="Nat. Genet.">
        <title>The high-quality draft genome of peach (Prunus persica) identifies unique patterns of genetic diversity, domestication and genome evolution.</title>
        <authorList>
            <consortium name="International Peach Genome Initiative"/>
            <person name="Verde I."/>
            <person name="Abbott A.G."/>
            <person name="Scalabrin S."/>
            <person name="Jung S."/>
            <person name="Shu S."/>
            <person name="Marroni F."/>
            <person name="Zhebentyayeva T."/>
            <person name="Dettori M.T."/>
            <person name="Grimwood J."/>
            <person name="Cattonaro F."/>
            <person name="Zuccolo A."/>
            <person name="Rossini L."/>
            <person name="Jenkins J."/>
            <person name="Vendramin E."/>
            <person name="Meisel L.A."/>
            <person name="Decroocq V."/>
            <person name="Sosinski B."/>
            <person name="Prochnik S."/>
            <person name="Mitros T."/>
            <person name="Policriti A."/>
            <person name="Cipriani G."/>
            <person name="Dondini L."/>
            <person name="Ficklin S."/>
            <person name="Goodstein D.M."/>
            <person name="Xuan P."/>
            <person name="Del Fabbro C."/>
            <person name="Aramini V."/>
            <person name="Copetti D."/>
            <person name="Gonzalez S."/>
            <person name="Horner D.S."/>
            <person name="Falchi R."/>
            <person name="Lucas S."/>
            <person name="Mica E."/>
            <person name="Maldonado J."/>
            <person name="Lazzari B."/>
            <person name="Bielenberg D."/>
            <person name="Pirona R."/>
            <person name="Miculan M."/>
            <person name="Barakat A."/>
            <person name="Testolin R."/>
            <person name="Stella A."/>
            <person name="Tartarini S."/>
            <person name="Tonutti P."/>
            <person name="Arus P."/>
            <person name="Orellana A."/>
            <person name="Wells C."/>
            <person name="Main D."/>
            <person name="Vizzotto G."/>
            <person name="Silva H."/>
            <person name="Salamini F."/>
            <person name="Schmutz J."/>
            <person name="Morgante M."/>
            <person name="Rokhsar D.S."/>
        </authorList>
    </citation>
    <scope>NUCLEOTIDE SEQUENCE [LARGE SCALE GENOMIC DNA]</scope>
    <source>
        <strain evidence="2">cv. Nemared</strain>
    </source>
</reference>